<accession>A0ABS1HG54</accession>
<comment type="caution">
    <text evidence="2">The sequence shown here is derived from an EMBL/GenBank/DDBJ whole genome shotgun (WGS) entry which is preliminary data.</text>
</comment>
<reference evidence="2 3" key="1">
    <citation type="submission" date="2021-01" db="EMBL/GenBank/DDBJ databases">
        <title>Carboxyliciviraga sp.nov., isolated from coastal sediments.</title>
        <authorList>
            <person name="Lu D."/>
            <person name="Zhang T."/>
        </authorList>
    </citation>
    <scope>NUCLEOTIDE SEQUENCE [LARGE SCALE GENOMIC DNA]</scope>
    <source>
        <strain evidence="2 3">N1Y132</strain>
    </source>
</reference>
<evidence type="ECO:0000313" key="2">
    <source>
        <dbReference type="EMBL" id="MBK3516480.1"/>
    </source>
</evidence>
<dbReference type="EMBL" id="JAENRR010000006">
    <property type="protein sequence ID" value="MBK3516480.1"/>
    <property type="molecule type" value="Genomic_DNA"/>
</dbReference>
<feature type="domain" description="Secretion system C-terminal sorting" evidence="1">
    <location>
        <begin position="1043"/>
        <end position="1111"/>
    </location>
</feature>
<proteinExistence type="predicted"/>
<dbReference type="NCBIfam" id="TIGR04183">
    <property type="entry name" value="Por_Secre_tail"/>
    <property type="match status" value="1"/>
</dbReference>
<sequence length="1113" mass="122348">MQYLKNIISVLVLLFIFAGLKGQEQALKTHELNGQRANYIFVEKDVTTGSKFAKLKSVNGNTAVQVNNPDVEAVKILTAPYTSVQEETMLDIVIRNNSGSDLNAFDYYIELYRKGNPDIPLQSYSGSPLLIGQTDTISLKYTFKYVEQVEVYAKVNIEGDVNTLNDATASVDISIQELGTFSDTAGDGVLVQGSLPMNLSKQYSVVQIIYPEAIFTSHGSISGVSFPKNFIADVADVACEVKVGYTANTQLDAGWIDEKELTAVFNGTVKSYAGEGELYIPFVNSFMYEGGNIVLSIKTNASNLSTQQNFVTTLGTSGQVSRYAASATEIDLGINAGTPGTFYPNTKFFLNTKYGSLTVNVKDNYGEAIDLAHVTLNGIVSYSAKTNHEGMVSFDGIVIGETYELRATKVNYDSYVNNSYLISTADISQDITLNKIEIPVAVIADVDIERGESSITWTSYSNALTEDPVYHNGTLESVYDAVPDSTHKWAGSLVSVNKPGTLIGAYILGFTTNIYLENPPVTLEMLDADFNVIAVSEPFRLPSHTEIFVDMPPVSYDSDFYLMVHWHRNTAPTFGLAQDEDGSFQNAYAGTMRDGFKALNTALCVSPLMLSENVSSAEQGDGIKGYNIYRGLLSDMDNVQNWEMLNSSTITMQSGLASYDAFGWPDETTEDGVYTYAVKTLYANGISEYTFSNPIRVGTDTEVTVLVNTDGANAEGAEVVLSNNDSLRIHQYLAYVQEDGYATFPTVIKGTYQMEVNTGGDFSAYNEEDIILNTPQTYLNATINQLLSAPVEFDITEKTNQGELGVRWDKKQVVLDNDTYETGLGLFPGWDMAIGNKYEIGYSGYISDLDLYGHNYNGTFEEVVVEILDKDLQLLGRSNGFKIPASRFVNVEFETPVPFDSVFYAMVTAYPSVNRITNLVGLDTNGPHKGEGLAHILLGGEIKELSEALDNPDRNGVFAIRPNIEKRGRTKMMKTYNLYLDDMEVPVVSGLTELEHKLLYIPKGPHEIGVSTSYQKGESDIVKLEFDIDNKTGVDDIWVGLKVYPNPSEGVITVENAYGAEIQVISMDGKMIIKEEADSDLFVLNLSTLRNGSYILTVKKDNSVAIEKLIINK</sequence>
<organism evidence="2 3">
    <name type="scientific">Carboxylicivirga marina</name>
    <dbReference type="NCBI Taxonomy" id="2800988"/>
    <lineage>
        <taxon>Bacteria</taxon>
        <taxon>Pseudomonadati</taxon>
        <taxon>Bacteroidota</taxon>
        <taxon>Bacteroidia</taxon>
        <taxon>Marinilabiliales</taxon>
        <taxon>Marinilabiliaceae</taxon>
        <taxon>Carboxylicivirga</taxon>
    </lineage>
</organism>
<dbReference type="Pfam" id="PF18962">
    <property type="entry name" value="Por_Secre_tail"/>
    <property type="match status" value="1"/>
</dbReference>
<dbReference type="SUPFAM" id="SSF49452">
    <property type="entry name" value="Starch-binding domain-like"/>
    <property type="match status" value="1"/>
</dbReference>
<dbReference type="Proteomes" id="UP000605676">
    <property type="component" value="Unassembled WGS sequence"/>
</dbReference>
<dbReference type="InterPro" id="IPR013784">
    <property type="entry name" value="Carb-bd-like_fold"/>
</dbReference>
<protein>
    <submittedName>
        <fullName evidence="2">T9SS type A sorting domain-containing protein</fullName>
    </submittedName>
</protein>
<dbReference type="RefSeq" id="WP_200463709.1">
    <property type="nucleotide sequence ID" value="NZ_JAENRR010000006.1"/>
</dbReference>
<name>A0ABS1HG54_9BACT</name>
<dbReference type="InterPro" id="IPR026444">
    <property type="entry name" value="Secre_tail"/>
</dbReference>
<keyword evidence="3" id="KW-1185">Reference proteome</keyword>
<evidence type="ECO:0000259" key="1">
    <source>
        <dbReference type="Pfam" id="PF18962"/>
    </source>
</evidence>
<evidence type="ECO:0000313" key="3">
    <source>
        <dbReference type="Proteomes" id="UP000605676"/>
    </source>
</evidence>
<gene>
    <name evidence="2" type="ORF">JIV24_03940</name>
</gene>